<organism evidence="2 3">
    <name type="scientific">Psychroserpens algicola</name>
    <dbReference type="NCBI Taxonomy" id="1719034"/>
    <lineage>
        <taxon>Bacteria</taxon>
        <taxon>Pseudomonadati</taxon>
        <taxon>Bacteroidota</taxon>
        <taxon>Flavobacteriia</taxon>
        <taxon>Flavobacteriales</taxon>
        <taxon>Flavobacteriaceae</taxon>
        <taxon>Psychroserpens</taxon>
    </lineage>
</organism>
<comment type="caution">
    <text evidence="2">The sequence shown here is derived from an EMBL/GenBank/DDBJ whole genome shotgun (WGS) entry which is preliminary data.</text>
</comment>
<reference evidence="2" key="1">
    <citation type="submission" date="2022-04" db="EMBL/GenBank/DDBJ databases">
        <authorList>
            <person name="Ren T."/>
        </authorList>
    </citation>
    <scope>NUCLEOTIDE SEQUENCE</scope>
    <source>
        <strain evidence="2">F63249</strain>
    </source>
</reference>
<feature type="signal peptide" evidence="1">
    <location>
        <begin position="1"/>
        <end position="18"/>
    </location>
</feature>
<dbReference type="Proteomes" id="UP001203687">
    <property type="component" value="Unassembled WGS sequence"/>
</dbReference>
<feature type="chain" id="PRO_5047410523" evidence="1">
    <location>
        <begin position="19"/>
        <end position="171"/>
    </location>
</feature>
<keyword evidence="1" id="KW-0732">Signal</keyword>
<dbReference type="Gene3D" id="3.30.1150.10">
    <property type="match status" value="1"/>
</dbReference>
<dbReference type="RefSeq" id="WP_248412905.1">
    <property type="nucleotide sequence ID" value="NZ_JALPQF010000008.1"/>
</dbReference>
<dbReference type="EMBL" id="JALPQF010000008">
    <property type="protein sequence ID" value="MCK8480896.1"/>
    <property type="molecule type" value="Genomic_DNA"/>
</dbReference>
<evidence type="ECO:0000313" key="2">
    <source>
        <dbReference type="EMBL" id="MCK8480896.1"/>
    </source>
</evidence>
<name>A0ABT0H961_9FLAO</name>
<evidence type="ECO:0000313" key="3">
    <source>
        <dbReference type="Proteomes" id="UP001203687"/>
    </source>
</evidence>
<keyword evidence="3" id="KW-1185">Reference proteome</keyword>
<protein>
    <submittedName>
        <fullName evidence="2">Energy transducer TonB</fullName>
    </submittedName>
</protein>
<proteinExistence type="predicted"/>
<gene>
    <name evidence="2" type="ORF">MUY34_09695</name>
</gene>
<accession>A0ABT0H961</accession>
<evidence type="ECO:0000256" key="1">
    <source>
        <dbReference type="SAM" id="SignalP"/>
    </source>
</evidence>
<sequence length="171" mass="19011">MKTTLSIMMLFVSMTVFAQVQPNSETEVIEIETIEEHSEKETEVPFVVVENVPIYKGCDDKLSNAQLKKCMSDKIGRLVGTEFDSGLASRLGLPPGKVRIITTFKIDKEGKVINIQARAARRELEKEAKRVIALIPDLEKPGIHKGEPVVVSYSLPIVFAITGNNTKEKKN</sequence>